<sequence>MLNFPSPSSLGGCNEETPIPHWRETRVLAFIRARYSHFFQKAPFKGKTVWVEPK</sequence>
<name>A0A218VY08_PUNGR</name>
<organism evidence="1 2">
    <name type="scientific">Punica granatum</name>
    <name type="common">Pomegranate</name>
    <dbReference type="NCBI Taxonomy" id="22663"/>
    <lineage>
        <taxon>Eukaryota</taxon>
        <taxon>Viridiplantae</taxon>
        <taxon>Streptophyta</taxon>
        <taxon>Embryophyta</taxon>
        <taxon>Tracheophyta</taxon>
        <taxon>Spermatophyta</taxon>
        <taxon>Magnoliopsida</taxon>
        <taxon>eudicotyledons</taxon>
        <taxon>Gunneridae</taxon>
        <taxon>Pentapetalae</taxon>
        <taxon>rosids</taxon>
        <taxon>malvids</taxon>
        <taxon>Myrtales</taxon>
        <taxon>Lythraceae</taxon>
        <taxon>Punica</taxon>
    </lineage>
</organism>
<comment type="caution">
    <text evidence="1">The sequence shown here is derived from an EMBL/GenBank/DDBJ whole genome shotgun (WGS) entry which is preliminary data.</text>
</comment>
<gene>
    <name evidence="1" type="ORF">CDL15_Pgr028608</name>
</gene>
<dbReference type="AlphaFoldDB" id="A0A218VY08"/>
<evidence type="ECO:0000313" key="2">
    <source>
        <dbReference type="Proteomes" id="UP000197138"/>
    </source>
</evidence>
<proteinExistence type="predicted"/>
<accession>A0A218VY08</accession>
<protein>
    <submittedName>
        <fullName evidence="1">Uncharacterized protein</fullName>
    </submittedName>
</protein>
<dbReference type="Proteomes" id="UP000197138">
    <property type="component" value="Unassembled WGS sequence"/>
</dbReference>
<reference evidence="2" key="1">
    <citation type="journal article" date="2017" name="Plant J.">
        <title>The pomegranate (Punica granatum L.) genome and the genomics of punicalagin biosynthesis.</title>
        <authorList>
            <person name="Qin G."/>
            <person name="Xu C."/>
            <person name="Ming R."/>
            <person name="Tang H."/>
            <person name="Guyot R."/>
            <person name="Kramer E.M."/>
            <person name="Hu Y."/>
            <person name="Yi X."/>
            <person name="Qi Y."/>
            <person name="Xu X."/>
            <person name="Gao Z."/>
            <person name="Pan H."/>
            <person name="Jian J."/>
            <person name="Tian Y."/>
            <person name="Yue Z."/>
            <person name="Xu Y."/>
        </authorList>
    </citation>
    <scope>NUCLEOTIDE SEQUENCE [LARGE SCALE GENOMIC DNA]</scope>
    <source>
        <strain evidence="2">cv. Dabenzi</strain>
    </source>
</reference>
<evidence type="ECO:0000313" key="1">
    <source>
        <dbReference type="EMBL" id="OWM64891.1"/>
    </source>
</evidence>
<dbReference type="EMBL" id="MTKT01005739">
    <property type="protein sequence ID" value="OWM64891.1"/>
    <property type="molecule type" value="Genomic_DNA"/>
</dbReference>